<feature type="transmembrane region" description="Helical" evidence="1">
    <location>
        <begin position="86"/>
        <end position="113"/>
    </location>
</feature>
<feature type="transmembrane region" description="Helical" evidence="1">
    <location>
        <begin position="58"/>
        <end position="79"/>
    </location>
</feature>
<keyword evidence="1" id="KW-0472">Membrane</keyword>
<keyword evidence="3" id="KW-1185">Reference proteome</keyword>
<sequence length="175" mass="20141">MFIAHIPAGYILSKLVIQRDAIYKRSLLGVALVCSVLPDVDLAYFYLVDLRRHAHHDYVTHTPIFWLVMAGLLTVGLVACRKTARLIFVGIGLLSILLHLALDTVAADIRWLYPFSDRGVNLVQVPAVYQPWYLNFVFHWTSWIELAICLLAIVLFTRDRFQKRLQWKHSAQPVE</sequence>
<keyword evidence="1" id="KW-0812">Transmembrane</keyword>
<keyword evidence="1" id="KW-1133">Transmembrane helix</keyword>
<comment type="caution">
    <text evidence="2">The sequence shown here is derived from an EMBL/GenBank/DDBJ whole genome shotgun (WGS) entry which is preliminary data.</text>
</comment>
<dbReference type="RefSeq" id="WP_028753041.1">
    <property type="nucleotide sequence ID" value="NZ_JACIIG010000010.1"/>
</dbReference>
<evidence type="ECO:0000313" key="2">
    <source>
        <dbReference type="EMBL" id="MBB4569828.1"/>
    </source>
</evidence>
<dbReference type="EMBL" id="JACIIG010000010">
    <property type="protein sequence ID" value="MBB4569828.1"/>
    <property type="molecule type" value="Genomic_DNA"/>
</dbReference>
<accession>A0A7W6ZW29</accession>
<reference evidence="2 3" key="1">
    <citation type="submission" date="2020-08" db="EMBL/GenBank/DDBJ databases">
        <title>Genomic Encyclopedia of Type Strains, Phase IV (KMG-V): Genome sequencing to study the core and pangenomes of soil and plant-associated prokaryotes.</title>
        <authorList>
            <person name="Whitman W."/>
        </authorList>
    </citation>
    <scope>NUCLEOTIDE SEQUENCE [LARGE SCALE GENOMIC DNA]</scope>
    <source>
        <strain evidence="2 3">SEMIA 492</strain>
    </source>
</reference>
<protein>
    <submittedName>
        <fullName evidence="2">Inner membrane protein</fullName>
    </submittedName>
</protein>
<feature type="transmembrane region" description="Helical" evidence="1">
    <location>
        <begin position="133"/>
        <end position="156"/>
    </location>
</feature>
<dbReference type="InterPro" id="IPR007404">
    <property type="entry name" value="YdjM-like"/>
</dbReference>
<dbReference type="AlphaFoldDB" id="A0A7W6ZW29"/>
<feature type="transmembrane region" description="Helical" evidence="1">
    <location>
        <begin position="27"/>
        <end position="46"/>
    </location>
</feature>
<dbReference type="Pfam" id="PF04307">
    <property type="entry name" value="YdjM"/>
    <property type="match status" value="1"/>
</dbReference>
<evidence type="ECO:0000256" key="1">
    <source>
        <dbReference type="SAM" id="Phobius"/>
    </source>
</evidence>
<proteinExistence type="predicted"/>
<name>A0A7W6ZW29_9HYPH</name>
<gene>
    <name evidence="2" type="ORF">GGE60_003956</name>
</gene>
<evidence type="ECO:0000313" key="3">
    <source>
        <dbReference type="Proteomes" id="UP000543836"/>
    </source>
</evidence>
<dbReference type="Proteomes" id="UP000543836">
    <property type="component" value="Unassembled WGS sequence"/>
</dbReference>
<organism evidence="2 3">
    <name type="scientific">Rhizobium leucaenae</name>
    <dbReference type="NCBI Taxonomy" id="29450"/>
    <lineage>
        <taxon>Bacteria</taxon>
        <taxon>Pseudomonadati</taxon>
        <taxon>Pseudomonadota</taxon>
        <taxon>Alphaproteobacteria</taxon>
        <taxon>Hyphomicrobiales</taxon>
        <taxon>Rhizobiaceae</taxon>
        <taxon>Rhizobium/Agrobacterium group</taxon>
        <taxon>Rhizobium</taxon>
    </lineage>
</organism>
<dbReference type="OrthoDB" id="199738at2"/>